<keyword evidence="3" id="KW-1185">Reference proteome</keyword>
<evidence type="ECO:0000313" key="2">
    <source>
        <dbReference type="EMBL" id="TFK80532.1"/>
    </source>
</evidence>
<dbReference type="AlphaFoldDB" id="A0A5C3NU45"/>
<dbReference type="Proteomes" id="UP000308197">
    <property type="component" value="Unassembled WGS sequence"/>
</dbReference>
<dbReference type="EMBL" id="ML211753">
    <property type="protein sequence ID" value="TFK80532.1"/>
    <property type="molecule type" value="Genomic_DNA"/>
</dbReference>
<organism evidence="2 3">
    <name type="scientific">Polyporus arcularius HHB13444</name>
    <dbReference type="NCBI Taxonomy" id="1314778"/>
    <lineage>
        <taxon>Eukaryota</taxon>
        <taxon>Fungi</taxon>
        <taxon>Dikarya</taxon>
        <taxon>Basidiomycota</taxon>
        <taxon>Agaricomycotina</taxon>
        <taxon>Agaricomycetes</taxon>
        <taxon>Polyporales</taxon>
        <taxon>Polyporaceae</taxon>
        <taxon>Polyporus</taxon>
    </lineage>
</organism>
<proteinExistence type="predicted"/>
<feature type="region of interest" description="Disordered" evidence="1">
    <location>
        <begin position="52"/>
        <end position="74"/>
    </location>
</feature>
<feature type="compositionally biased region" description="Pro residues" evidence="1">
    <location>
        <begin position="1"/>
        <end position="29"/>
    </location>
</feature>
<evidence type="ECO:0000313" key="3">
    <source>
        <dbReference type="Proteomes" id="UP000308197"/>
    </source>
</evidence>
<sequence length="208" mass="21840">MSLPAPAIPDAPAPMPVPEAAPAVPPIPASTPANFPPTIKLPMLHADNSRLMPPPDMRYGSAPTIKLRPPKMPHTDDACLLPPSAMCHDSTPMIKPPSRPAPSMSKAAFPVHGDFRPRASSSSSCPAPGLAPAETRQVSPPPSKCPRLSVAPTTTRSSLPVFRTPGFGRADSTSSRTDPWAVRIAPGSENIPGACSTSRYRKRGQPPT</sequence>
<protein>
    <submittedName>
        <fullName evidence="2">Uncharacterized protein</fullName>
    </submittedName>
</protein>
<feature type="region of interest" description="Disordered" evidence="1">
    <location>
        <begin position="1"/>
        <end position="37"/>
    </location>
</feature>
<feature type="compositionally biased region" description="Low complexity" evidence="1">
    <location>
        <begin position="118"/>
        <end position="133"/>
    </location>
</feature>
<evidence type="ECO:0000256" key="1">
    <source>
        <dbReference type="SAM" id="MobiDB-lite"/>
    </source>
</evidence>
<gene>
    <name evidence="2" type="ORF">K466DRAFT_569584</name>
</gene>
<feature type="region of interest" description="Disordered" evidence="1">
    <location>
        <begin position="89"/>
        <end position="208"/>
    </location>
</feature>
<dbReference type="InParanoid" id="A0A5C3NU45"/>
<name>A0A5C3NU45_9APHY</name>
<feature type="compositionally biased region" description="Basic residues" evidence="1">
    <location>
        <begin position="199"/>
        <end position="208"/>
    </location>
</feature>
<reference evidence="2 3" key="1">
    <citation type="journal article" date="2019" name="Nat. Ecol. Evol.">
        <title>Megaphylogeny resolves global patterns of mushroom evolution.</title>
        <authorList>
            <person name="Varga T."/>
            <person name="Krizsan K."/>
            <person name="Foldi C."/>
            <person name="Dima B."/>
            <person name="Sanchez-Garcia M."/>
            <person name="Sanchez-Ramirez S."/>
            <person name="Szollosi G.J."/>
            <person name="Szarkandi J.G."/>
            <person name="Papp V."/>
            <person name="Albert L."/>
            <person name="Andreopoulos W."/>
            <person name="Angelini C."/>
            <person name="Antonin V."/>
            <person name="Barry K.W."/>
            <person name="Bougher N.L."/>
            <person name="Buchanan P."/>
            <person name="Buyck B."/>
            <person name="Bense V."/>
            <person name="Catcheside P."/>
            <person name="Chovatia M."/>
            <person name="Cooper J."/>
            <person name="Damon W."/>
            <person name="Desjardin D."/>
            <person name="Finy P."/>
            <person name="Geml J."/>
            <person name="Haridas S."/>
            <person name="Hughes K."/>
            <person name="Justo A."/>
            <person name="Karasinski D."/>
            <person name="Kautmanova I."/>
            <person name="Kiss B."/>
            <person name="Kocsube S."/>
            <person name="Kotiranta H."/>
            <person name="LaButti K.M."/>
            <person name="Lechner B.E."/>
            <person name="Liimatainen K."/>
            <person name="Lipzen A."/>
            <person name="Lukacs Z."/>
            <person name="Mihaltcheva S."/>
            <person name="Morgado L.N."/>
            <person name="Niskanen T."/>
            <person name="Noordeloos M.E."/>
            <person name="Ohm R.A."/>
            <person name="Ortiz-Santana B."/>
            <person name="Ovrebo C."/>
            <person name="Racz N."/>
            <person name="Riley R."/>
            <person name="Savchenko A."/>
            <person name="Shiryaev A."/>
            <person name="Soop K."/>
            <person name="Spirin V."/>
            <person name="Szebenyi C."/>
            <person name="Tomsovsky M."/>
            <person name="Tulloss R.E."/>
            <person name="Uehling J."/>
            <person name="Grigoriev I.V."/>
            <person name="Vagvolgyi C."/>
            <person name="Papp T."/>
            <person name="Martin F.M."/>
            <person name="Miettinen O."/>
            <person name="Hibbett D.S."/>
            <person name="Nagy L.G."/>
        </authorList>
    </citation>
    <scope>NUCLEOTIDE SEQUENCE [LARGE SCALE GENOMIC DNA]</scope>
    <source>
        <strain evidence="2 3">HHB13444</strain>
    </source>
</reference>
<accession>A0A5C3NU45</accession>